<evidence type="ECO:0000313" key="10">
    <source>
        <dbReference type="Proteomes" id="UP000636755"/>
    </source>
</evidence>
<dbReference type="InterPro" id="IPR003783">
    <property type="entry name" value="Regulatory_RecX"/>
</dbReference>
<dbReference type="Gene3D" id="1.10.10.10">
    <property type="entry name" value="Winged helix-like DNA-binding domain superfamily/Winged helix DNA-binding domain"/>
    <property type="match status" value="3"/>
</dbReference>
<dbReference type="InterPro" id="IPR053924">
    <property type="entry name" value="RecX_HTH_2nd"/>
</dbReference>
<dbReference type="Pfam" id="PF21982">
    <property type="entry name" value="RecX_HTH1"/>
    <property type="match status" value="1"/>
</dbReference>
<keyword evidence="10" id="KW-1185">Reference proteome</keyword>
<dbReference type="Pfam" id="PF21981">
    <property type="entry name" value="RecX_HTH3"/>
    <property type="match status" value="1"/>
</dbReference>
<keyword evidence="4 5" id="KW-0963">Cytoplasm</keyword>
<comment type="caution">
    <text evidence="9">The sequence shown here is derived from an EMBL/GenBank/DDBJ whole genome shotgun (WGS) entry which is preliminary data.</text>
</comment>
<reference evidence="9 10" key="1">
    <citation type="submission" date="2020-08" db="EMBL/GenBank/DDBJ databases">
        <title>Genome public.</title>
        <authorList>
            <person name="Liu C."/>
            <person name="Sun Q."/>
        </authorList>
    </citation>
    <scope>NUCLEOTIDE SEQUENCE [LARGE SCALE GENOMIC DNA]</scope>
    <source>
        <strain evidence="9 10">NSJ-71</strain>
    </source>
</reference>
<evidence type="ECO:0000256" key="4">
    <source>
        <dbReference type="ARBA" id="ARBA00022490"/>
    </source>
</evidence>
<evidence type="ECO:0000256" key="1">
    <source>
        <dbReference type="ARBA" id="ARBA00004496"/>
    </source>
</evidence>
<comment type="similarity">
    <text evidence="2 5">Belongs to the RecX family.</text>
</comment>
<feature type="domain" description="RecX first three-helical" evidence="8">
    <location>
        <begin position="59"/>
        <end position="97"/>
    </location>
</feature>
<dbReference type="Proteomes" id="UP000636755">
    <property type="component" value="Unassembled WGS sequence"/>
</dbReference>
<evidence type="ECO:0000256" key="5">
    <source>
        <dbReference type="HAMAP-Rule" id="MF_01114"/>
    </source>
</evidence>
<comment type="function">
    <text evidence="5">Modulates RecA activity.</text>
</comment>
<dbReference type="InterPro" id="IPR053926">
    <property type="entry name" value="RecX_HTH_1st"/>
</dbReference>
<evidence type="ECO:0000256" key="2">
    <source>
        <dbReference type="ARBA" id="ARBA00009695"/>
    </source>
</evidence>
<dbReference type="PANTHER" id="PTHR33602">
    <property type="entry name" value="REGULATORY PROTEIN RECX FAMILY PROTEIN"/>
    <property type="match status" value="1"/>
</dbReference>
<comment type="subcellular location">
    <subcellularLocation>
        <location evidence="1 5">Cytoplasm</location>
    </subcellularLocation>
</comment>
<proteinExistence type="inferred from homology"/>
<dbReference type="Pfam" id="PF02631">
    <property type="entry name" value="RecX_HTH2"/>
    <property type="match status" value="1"/>
</dbReference>
<evidence type="ECO:0000313" key="9">
    <source>
        <dbReference type="EMBL" id="MBC5728567.1"/>
    </source>
</evidence>
<dbReference type="InterPro" id="IPR036388">
    <property type="entry name" value="WH-like_DNA-bd_sf"/>
</dbReference>
<evidence type="ECO:0000259" key="6">
    <source>
        <dbReference type="Pfam" id="PF02631"/>
    </source>
</evidence>
<dbReference type="RefSeq" id="WP_186935683.1">
    <property type="nucleotide sequence ID" value="NZ_JACOPS010000004.1"/>
</dbReference>
<dbReference type="PANTHER" id="PTHR33602:SF1">
    <property type="entry name" value="REGULATORY PROTEIN RECX FAMILY PROTEIN"/>
    <property type="match status" value="1"/>
</dbReference>
<accession>A0ABR7HM86</accession>
<evidence type="ECO:0000256" key="3">
    <source>
        <dbReference type="ARBA" id="ARBA00018111"/>
    </source>
</evidence>
<dbReference type="EMBL" id="JACOPS010000004">
    <property type="protein sequence ID" value="MBC5728567.1"/>
    <property type="molecule type" value="Genomic_DNA"/>
</dbReference>
<dbReference type="InterPro" id="IPR053925">
    <property type="entry name" value="RecX_HTH_3rd"/>
</dbReference>
<protein>
    <recommendedName>
        <fullName evidence="3 5">Regulatory protein RecX</fullName>
    </recommendedName>
</protein>
<dbReference type="HAMAP" id="MF_01114">
    <property type="entry name" value="RecX"/>
    <property type="match status" value="1"/>
</dbReference>
<name>A0ABR7HM86_9FIRM</name>
<evidence type="ECO:0000259" key="7">
    <source>
        <dbReference type="Pfam" id="PF21981"/>
    </source>
</evidence>
<feature type="domain" description="RecX third three-helical" evidence="7">
    <location>
        <begin position="153"/>
        <end position="194"/>
    </location>
</feature>
<sequence length="205" mass="24254">MKITEIKPRRKRLSAVYINGEFAVSLDTQTLIENRFDVGREIDDEDLHEIIKLSNERRAKEKALWLLSYREHSKKELEDKIRRTADEDSAQKAVDRMEELGLVDDERFARHYAEKLLNSKHMSKRGIAFELTRKGIDKETAEQLCDELDIDVHEQIRAVIEKKYRNLSDEKVKRRAVAALQRLGYRWDDIKSVLSEYNEDETDEF</sequence>
<evidence type="ECO:0000259" key="8">
    <source>
        <dbReference type="Pfam" id="PF21982"/>
    </source>
</evidence>
<organism evidence="9 10">
    <name type="scientific">Ruminococcus intestinalis</name>
    <dbReference type="NCBI Taxonomy" id="2763066"/>
    <lineage>
        <taxon>Bacteria</taxon>
        <taxon>Bacillati</taxon>
        <taxon>Bacillota</taxon>
        <taxon>Clostridia</taxon>
        <taxon>Eubacteriales</taxon>
        <taxon>Oscillospiraceae</taxon>
        <taxon>Ruminococcus</taxon>
    </lineage>
</organism>
<feature type="domain" description="RecX second three-helical" evidence="6">
    <location>
        <begin position="104"/>
        <end position="143"/>
    </location>
</feature>
<gene>
    <name evidence="5" type="primary">recX</name>
    <name evidence="9" type="ORF">H8R91_08585</name>
</gene>